<dbReference type="Pfam" id="PF13333">
    <property type="entry name" value="rve_2"/>
    <property type="match status" value="1"/>
</dbReference>
<protein>
    <submittedName>
        <fullName evidence="2">IS3 family transposase</fullName>
    </submittedName>
</protein>
<sequence>MIYQFMDDHNDQFSIVKMSQTLGVSRSGYYRWRGRGPAKRTLENKQLTAKITQIWLDSAKTYGSPRIHAALLANGEQLSRPRVARLMNKAGMASQIRPKWMRTTDSGHALPVAPNLLGRNFEAKHLGQAWVSDITYLPSSGGWLYLTTIMDLADRQIIGWSLADSMAAEATTIPAWNQACSRRRPGGELIFHSDRGVQYACGDFTELLENQPLVTQSMSRKGNCWDNAPAESFFKTLKAELAVDTDTCSYPQVRRILFHYIEIWYNRKRLHSSLDYRSPAQTEELLITQQQQAA</sequence>
<dbReference type="Pfam" id="PF13276">
    <property type="entry name" value="HTH_21"/>
    <property type="match status" value="1"/>
</dbReference>
<dbReference type="InterPro" id="IPR036397">
    <property type="entry name" value="RNaseH_sf"/>
</dbReference>
<proteinExistence type="predicted"/>
<name>A0ABT3PTT0_9BACT</name>
<reference evidence="2 3" key="1">
    <citation type="submission" date="2021-03" db="EMBL/GenBank/DDBJ databases">
        <title>Aliifodinibius sp. nov., a new bacterium isolated from saline soil.</title>
        <authorList>
            <person name="Galisteo C."/>
            <person name="De La Haba R."/>
            <person name="Sanchez-Porro C."/>
            <person name="Ventosa A."/>
        </authorList>
    </citation>
    <scope>NUCLEOTIDE SEQUENCE [LARGE SCALE GENOMIC DNA]</scope>
    <source>
        <strain evidence="2 3">1BSP15-2V2</strain>
    </source>
</reference>
<evidence type="ECO:0000259" key="1">
    <source>
        <dbReference type="PROSITE" id="PS50994"/>
    </source>
</evidence>
<dbReference type="InterPro" id="IPR050900">
    <property type="entry name" value="Transposase_IS3/IS150/IS904"/>
</dbReference>
<dbReference type="Pfam" id="PF00665">
    <property type="entry name" value="rve"/>
    <property type="match status" value="1"/>
</dbReference>
<dbReference type="InterPro" id="IPR012337">
    <property type="entry name" value="RNaseH-like_sf"/>
</dbReference>
<dbReference type="PROSITE" id="PS50994">
    <property type="entry name" value="INTEGRASE"/>
    <property type="match status" value="1"/>
</dbReference>
<keyword evidence="3" id="KW-1185">Reference proteome</keyword>
<dbReference type="Proteomes" id="UP001207918">
    <property type="component" value="Unassembled WGS sequence"/>
</dbReference>
<dbReference type="SUPFAM" id="SSF53098">
    <property type="entry name" value="Ribonuclease H-like"/>
    <property type="match status" value="1"/>
</dbReference>
<gene>
    <name evidence="2" type="ORF">J6I44_20580</name>
</gene>
<evidence type="ECO:0000313" key="3">
    <source>
        <dbReference type="Proteomes" id="UP001207918"/>
    </source>
</evidence>
<accession>A0ABT3PTT0</accession>
<dbReference type="EMBL" id="JAGGJA010000033">
    <property type="protein sequence ID" value="MCW9709266.1"/>
    <property type="molecule type" value="Genomic_DNA"/>
</dbReference>
<dbReference type="PANTHER" id="PTHR46889">
    <property type="entry name" value="TRANSPOSASE INSF FOR INSERTION SEQUENCE IS3B-RELATED"/>
    <property type="match status" value="1"/>
</dbReference>
<dbReference type="PANTHER" id="PTHR46889:SF4">
    <property type="entry name" value="TRANSPOSASE INSO FOR INSERTION SEQUENCE ELEMENT IS911B-RELATED"/>
    <property type="match status" value="1"/>
</dbReference>
<dbReference type="InterPro" id="IPR001584">
    <property type="entry name" value="Integrase_cat-core"/>
</dbReference>
<dbReference type="InterPro" id="IPR048020">
    <property type="entry name" value="Transpos_IS3"/>
</dbReference>
<dbReference type="NCBIfam" id="NF033516">
    <property type="entry name" value="transpos_IS3"/>
    <property type="match status" value="1"/>
</dbReference>
<organism evidence="2 3">
    <name type="scientific">Fodinibius salsisoli</name>
    <dbReference type="NCBI Taxonomy" id="2820877"/>
    <lineage>
        <taxon>Bacteria</taxon>
        <taxon>Pseudomonadati</taxon>
        <taxon>Balneolota</taxon>
        <taxon>Balneolia</taxon>
        <taxon>Balneolales</taxon>
        <taxon>Balneolaceae</taxon>
        <taxon>Fodinibius</taxon>
    </lineage>
</organism>
<evidence type="ECO:0000313" key="2">
    <source>
        <dbReference type="EMBL" id="MCW9709266.1"/>
    </source>
</evidence>
<dbReference type="Gene3D" id="3.30.420.10">
    <property type="entry name" value="Ribonuclease H-like superfamily/Ribonuclease H"/>
    <property type="match status" value="1"/>
</dbReference>
<comment type="caution">
    <text evidence="2">The sequence shown here is derived from an EMBL/GenBank/DDBJ whole genome shotgun (WGS) entry which is preliminary data.</text>
</comment>
<dbReference type="InterPro" id="IPR025948">
    <property type="entry name" value="HTH-like_dom"/>
</dbReference>
<feature type="domain" description="Integrase catalytic" evidence="1">
    <location>
        <begin position="110"/>
        <end position="287"/>
    </location>
</feature>